<feature type="domain" description="Chitin-binding type-1" evidence="5">
    <location>
        <begin position="32"/>
        <end position="78"/>
    </location>
</feature>
<dbReference type="Pfam" id="PF00967">
    <property type="entry name" value="Barwin"/>
    <property type="match status" value="1"/>
</dbReference>
<dbReference type="EMBL" id="OZ034822">
    <property type="protein sequence ID" value="CAL1414170.1"/>
    <property type="molecule type" value="Genomic_DNA"/>
</dbReference>
<dbReference type="SUPFAM" id="SSF50685">
    <property type="entry name" value="Barwin-like endoglucanases"/>
    <property type="match status" value="1"/>
</dbReference>
<feature type="disulfide bond" evidence="3">
    <location>
        <begin position="53"/>
        <end position="67"/>
    </location>
</feature>
<dbReference type="InterPro" id="IPR044301">
    <property type="entry name" value="PR4"/>
</dbReference>
<dbReference type="PANTHER" id="PTHR46351:SF3">
    <property type="entry name" value="WOUND-INDUCED PROTEIN WIN2"/>
    <property type="match status" value="1"/>
</dbReference>
<evidence type="ECO:0000256" key="2">
    <source>
        <dbReference type="ARBA" id="ARBA00023157"/>
    </source>
</evidence>
<keyword evidence="9" id="KW-1185">Reference proteome</keyword>
<dbReference type="EMBL" id="OZ034822">
    <property type="protein sequence ID" value="CAL1414175.1"/>
    <property type="molecule type" value="Genomic_DNA"/>
</dbReference>
<dbReference type="InterPro" id="IPR036861">
    <property type="entry name" value="Endochitinase-like_sf"/>
</dbReference>
<proteinExistence type="predicted"/>
<sequence>MESLLVLLLLLVPVAAQLITQSLSAFPTERRDHRCGKLSDGAWGACDRSKGRCCGRWGYCGDGDSYCDWFHCTNYCPSPSTPQPPASGGAGTGTVVVTAVENHHNDHHHQSRSQKLKSDHHHVIIAAAINASSSSSSSSSCATSLSSLPLSALHKYPWAALAPRNGNATTYCGRCLKVTNLGVGGVHHKVKVRVVREGDNEGLELDVDTFNKLDIDGRKDVAGRLSVEYQFESC</sequence>
<dbReference type="InterPro" id="IPR001002">
    <property type="entry name" value="Chitin-bd_1"/>
</dbReference>
<dbReference type="Gene3D" id="2.40.40.10">
    <property type="entry name" value="RlpA-like domain"/>
    <property type="match status" value="1"/>
</dbReference>
<evidence type="ECO:0000259" key="5">
    <source>
        <dbReference type="PROSITE" id="PS50941"/>
    </source>
</evidence>
<evidence type="ECO:0000256" key="3">
    <source>
        <dbReference type="PROSITE-ProRule" id="PRU00261"/>
    </source>
</evidence>
<dbReference type="GO" id="GO:0008061">
    <property type="term" value="F:chitin binding"/>
    <property type="evidence" value="ECO:0007669"/>
    <property type="project" value="UniProtKB-UniRule"/>
</dbReference>
<organism evidence="8 9">
    <name type="scientific">Linum trigynum</name>
    <dbReference type="NCBI Taxonomy" id="586398"/>
    <lineage>
        <taxon>Eukaryota</taxon>
        <taxon>Viridiplantae</taxon>
        <taxon>Streptophyta</taxon>
        <taxon>Embryophyta</taxon>
        <taxon>Tracheophyta</taxon>
        <taxon>Spermatophyta</taxon>
        <taxon>Magnoliopsida</taxon>
        <taxon>eudicotyledons</taxon>
        <taxon>Gunneridae</taxon>
        <taxon>Pentapetalae</taxon>
        <taxon>rosids</taxon>
        <taxon>fabids</taxon>
        <taxon>Malpighiales</taxon>
        <taxon>Linaceae</taxon>
        <taxon>Linum</taxon>
    </lineage>
</organism>
<evidence type="ECO:0000313" key="8">
    <source>
        <dbReference type="EMBL" id="CAL1414175.1"/>
    </source>
</evidence>
<feature type="signal peptide" evidence="4">
    <location>
        <begin position="1"/>
        <end position="16"/>
    </location>
</feature>
<keyword evidence="2 3" id="KW-1015">Disulfide bond</keyword>
<dbReference type="InterPro" id="IPR036908">
    <property type="entry name" value="RlpA-like_sf"/>
</dbReference>
<dbReference type="InterPro" id="IPR018226">
    <property type="entry name" value="Barwin_CS"/>
</dbReference>
<keyword evidence="1 3" id="KW-0147">Chitin-binding</keyword>
<dbReference type="GO" id="GO:0042742">
    <property type="term" value="P:defense response to bacterium"/>
    <property type="evidence" value="ECO:0007669"/>
    <property type="project" value="InterPro"/>
</dbReference>
<evidence type="ECO:0000256" key="4">
    <source>
        <dbReference type="SAM" id="SignalP"/>
    </source>
</evidence>
<dbReference type="GO" id="GO:0004540">
    <property type="term" value="F:RNA nuclease activity"/>
    <property type="evidence" value="ECO:0007669"/>
    <property type="project" value="InterPro"/>
</dbReference>
<feature type="chain" id="PRO_5044714334" description="Chitin-binding type-1 domain-containing protein" evidence="4">
    <location>
        <begin position="17"/>
        <end position="234"/>
    </location>
</feature>
<comment type="caution">
    <text evidence="3">Lacks conserved residue(s) required for the propagation of feature annotation.</text>
</comment>
<feature type="domain" description="Barwin" evidence="6">
    <location>
        <begin position="112"/>
        <end position="234"/>
    </location>
</feature>
<reference evidence="8 9" key="1">
    <citation type="submission" date="2024-04" db="EMBL/GenBank/DDBJ databases">
        <authorList>
            <person name="Fracassetti M."/>
        </authorList>
    </citation>
    <scope>NUCLEOTIDE SEQUENCE [LARGE SCALE GENOMIC DNA]</scope>
</reference>
<name>A0AAV2GY17_9ROSI</name>
<dbReference type="AlphaFoldDB" id="A0AAV2GY17"/>
<evidence type="ECO:0008006" key="10">
    <source>
        <dbReference type="Google" id="ProtNLM"/>
    </source>
</evidence>
<evidence type="ECO:0000313" key="7">
    <source>
        <dbReference type="EMBL" id="CAL1414170.1"/>
    </source>
</evidence>
<dbReference type="PROSITE" id="PS51174">
    <property type="entry name" value="BARWIN_3"/>
    <property type="match status" value="1"/>
</dbReference>
<feature type="disulfide bond" evidence="3">
    <location>
        <begin position="72"/>
        <end position="76"/>
    </location>
</feature>
<dbReference type="PROSITE" id="PS00771">
    <property type="entry name" value="BARWIN_1"/>
    <property type="match status" value="1"/>
</dbReference>
<protein>
    <recommendedName>
        <fullName evidence="10">Chitin-binding type-1 domain-containing protein</fullName>
    </recommendedName>
</protein>
<accession>A0AAV2GY17</accession>
<evidence type="ECO:0000256" key="1">
    <source>
        <dbReference type="ARBA" id="ARBA00022669"/>
    </source>
</evidence>
<evidence type="ECO:0000259" key="6">
    <source>
        <dbReference type="PROSITE" id="PS51174"/>
    </source>
</evidence>
<dbReference type="SUPFAM" id="SSF57016">
    <property type="entry name" value="Plant lectins/antimicrobial peptides"/>
    <property type="match status" value="1"/>
</dbReference>
<dbReference type="PROSITE" id="PS50941">
    <property type="entry name" value="CHIT_BIND_I_2"/>
    <property type="match status" value="1"/>
</dbReference>
<keyword evidence="4" id="KW-0732">Signal</keyword>
<dbReference type="GO" id="GO:0050832">
    <property type="term" value="P:defense response to fungus"/>
    <property type="evidence" value="ECO:0007669"/>
    <property type="project" value="InterPro"/>
</dbReference>
<evidence type="ECO:0000313" key="9">
    <source>
        <dbReference type="Proteomes" id="UP001497516"/>
    </source>
</evidence>
<dbReference type="PANTHER" id="PTHR46351">
    <property type="entry name" value="WOUND-INDUCED PROTEIN WIN2"/>
    <property type="match status" value="1"/>
</dbReference>
<gene>
    <name evidence="7" type="ORF">LTRI10_LOCUS53346</name>
    <name evidence="8" type="ORF">LTRI10_LOCUS53350</name>
</gene>
<dbReference type="Proteomes" id="UP001497516">
    <property type="component" value="Chromosome 9"/>
</dbReference>
<dbReference type="InterPro" id="IPR001153">
    <property type="entry name" value="Barwin_dom"/>
</dbReference>